<gene>
    <name evidence="1" type="ORF">LF296_10125</name>
</gene>
<evidence type="ECO:0000313" key="1">
    <source>
        <dbReference type="EMBL" id="WDZ49697.1"/>
    </source>
</evidence>
<proteinExistence type="predicted"/>
<dbReference type="KEGG" id="aviv:LF296_10125"/>
<accession>A0AAJ6NG18</accession>
<reference evidence="1" key="1">
    <citation type="journal article" date="2022" name="Front Environ Sci">
        <title>Complete genome sequence analysis of a novel alkane-degrading bacterial strain, Acinetobacter vivianii KJ-1, and its diesel degradation ability.</title>
        <authorList>
            <person name="Zhang Y."/>
            <person name="Song F."/>
            <person name="Wang J."/>
            <person name="Zhao Q."/>
            <person name="Zheng L."/>
            <person name="Wang Z."/>
            <person name="Zhang X."/>
            <person name="Gao Y."/>
            <person name="Chen G."/>
            <person name="Huang Y."/>
        </authorList>
    </citation>
    <scope>NUCLEOTIDE SEQUENCE</scope>
    <source>
        <strain evidence="1">KJ-1</strain>
    </source>
</reference>
<evidence type="ECO:0000313" key="2">
    <source>
        <dbReference type="Proteomes" id="UP001199528"/>
    </source>
</evidence>
<sequence>MLHNSRLCWICKTNIADTAEHALKKNDIVRAYGKGSYHKLGEKRPIHFKDGKQTKLQGPNSDVIKNPKDLCKQCNNTLSQPYDRAYDKFIQYIIDNSEIVLEKRFIDFEDVYGDDFSSQQTHLFKYFLKSFGCRIYANPNFEVPFDVVEIIKNDLNHFRTDLKITMSLNKKVINTLGKDCFYSLVGKTEMTYYNLSDKPNQFGFSFSEHIGWFFINYFYLIDVNQRSGAEWIANRKVIFIGELEEFLFY</sequence>
<protein>
    <submittedName>
        <fullName evidence="1">Uncharacterized protein</fullName>
    </submittedName>
</protein>
<organism evidence="1 2">
    <name type="scientific">Acinetobacter vivianii</name>
    <dbReference type="NCBI Taxonomy" id="1776742"/>
    <lineage>
        <taxon>Bacteria</taxon>
        <taxon>Pseudomonadati</taxon>
        <taxon>Pseudomonadota</taxon>
        <taxon>Gammaproteobacteria</taxon>
        <taxon>Moraxellales</taxon>
        <taxon>Moraxellaceae</taxon>
        <taxon>Acinetobacter</taxon>
    </lineage>
</organism>
<dbReference type="EMBL" id="CP085083">
    <property type="protein sequence ID" value="WDZ49697.1"/>
    <property type="molecule type" value="Genomic_DNA"/>
</dbReference>
<reference evidence="1" key="2">
    <citation type="submission" date="2023-02" db="EMBL/GenBank/DDBJ databases">
        <authorList>
            <person name="Huang Y."/>
            <person name="Zhang Y."/>
            <person name="Zhang T."/>
            <person name="Wang J."/>
        </authorList>
    </citation>
    <scope>NUCLEOTIDE SEQUENCE</scope>
    <source>
        <strain evidence="1">KJ-1</strain>
    </source>
</reference>
<dbReference type="AlphaFoldDB" id="A0AAJ6NG18"/>
<dbReference type="Proteomes" id="UP001199528">
    <property type="component" value="Chromosome"/>
</dbReference>
<name>A0AAJ6NG18_9GAMM</name>
<dbReference type="RefSeq" id="WP_272654249.1">
    <property type="nucleotide sequence ID" value="NZ_CP085083.1"/>
</dbReference>